<feature type="transmembrane region" description="Helical" evidence="2">
    <location>
        <begin position="624"/>
        <end position="646"/>
    </location>
</feature>
<keyword evidence="2" id="KW-0472">Membrane</keyword>
<feature type="compositionally biased region" description="Polar residues" evidence="1">
    <location>
        <begin position="279"/>
        <end position="290"/>
    </location>
</feature>
<dbReference type="STRING" id="46731.A0A3M6TFE1"/>
<dbReference type="InterPro" id="IPR001623">
    <property type="entry name" value="DnaJ_domain"/>
</dbReference>
<keyword evidence="2" id="KW-1133">Transmembrane helix</keyword>
<dbReference type="CDD" id="cd06257">
    <property type="entry name" value="DnaJ"/>
    <property type="match status" value="1"/>
</dbReference>
<dbReference type="OrthoDB" id="1507364at2759"/>
<protein>
    <recommendedName>
        <fullName evidence="3">J domain-containing protein</fullName>
    </recommendedName>
</protein>
<dbReference type="PANTHER" id="PTHR44665">
    <property type="entry name" value="DNAJ HOMOLOG SUBFAMILY C MEMBER 14"/>
    <property type="match status" value="1"/>
</dbReference>
<dbReference type="PROSITE" id="PS00636">
    <property type="entry name" value="DNAJ_1"/>
    <property type="match status" value="1"/>
</dbReference>
<dbReference type="Pfam" id="PF00226">
    <property type="entry name" value="DnaJ"/>
    <property type="match status" value="1"/>
</dbReference>
<keyword evidence="2" id="KW-0812">Transmembrane</keyword>
<feature type="compositionally biased region" description="Polar residues" evidence="1">
    <location>
        <begin position="523"/>
        <end position="533"/>
    </location>
</feature>
<accession>A0A3M6TFE1</accession>
<proteinExistence type="predicted"/>
<feature type="region of interest" description="Disordered" evidence="1">
    <location>
        <begin position="277"/>
        <end position="297"/>
    </location>
</feature>
<dbReference type="Pfam" id="PF14901">
    <property type="entry name" value="Jiv90"/>
    <property type="match status" value="1"/>
</dbReference>
<keyword evidence="5" id="KW-1185">Reference proteome</keyword>
<dbReference type="SUPFAM" id="SSF46565">
    <property type="entry name" value="Chaperone J-domain"/>
    <property type="match status" value="1"/>
</dbReference>
<dbReference type="SMART" id="SM00271">
    <property type="entry name" value="DnaJ"/>
    <property type="match status" value="1"/>
</dbReference>
<sequence>MEAPEKLSSDEQSERAEKFYDQALLLVDCCKIPEAIKLFEKACQLKPGCEVYKETLDFFQARADLLDNKQQGLSYASVSRPKPSCGKAEQKSYSAEWNVKKARGKVPEVSTCYYSHADEQATIDNPWASYVSRSHRKRSTPSSPIDGLTEIDLPQMSENMWYSSGSQSLKQDYDRQDRDEVDSFFSSSLNTPISSQEALNEDSSVCDHKQENHSDDTVDAFVNQREECPEEFYEDSGNDEEDVDSRFLDELCAARETFLDDWAKYYDVLNRDLKEESPCSESGVLNQGVSTPLEYSDSFDDAKSIKDKKKINHSGKEKSNSEKPESKISCDVCANCGQPKEGRTQPCNAPKNRIHFVNGTCISSANSPISNCTCNRKHSVKGIFKGKSGKTPLSTSQQEFYQNLQNYFGSGAVKSVKTDSKVKKESSSGGMDANCATNLNSSSLSNEPSKVKSSQNVAESNECNAKDNKHSDDFASKEQLTNGVEGLRSSFSEDGVMKDKTSFDEGRFHQESFSEGRKVGDNVDNNTKATVNTEHVKSSKERTDSHWRSRFKAGVKSKVSHRAKSIDPTETRKPSNAHVKERSRLKPRTERTVHAEFDLSKLTSGLYCTGVAVLSKSGQAVKSIFYYVLLLLALLFGFFIYCFWFAGCWACRRTLSFVPVGRWLAEGRKKLSTLFEFRRKQGERRSTYSDGQTYDLPKNGDAAVMHMLQNKDSDPYSVLGVPRDATDDDIRKQYRKLAVLIHPDKNTHPQADEAFKTLANAFDILSDPEKRANYDAEAAWRTRAEERKERYGGHTSPEQFFADLGKKMEEQELLSEYHIDVISFLLKQMHNSLHCNVCDGKHRRYNTKRFILTARFCSRCNTRHAAKEGDLWAESSFLGYKLHFYACMEGEIFDVTEWAACQGIGRVEANPHTVHLKLKTRQTQQSSFNSRSEEREFENFMRAFFGQFGPEGDKFQGANKQRKKKKKKKH</sequence>
<feature type="region of interest" description="Disordered" evidence="1">
    <location>
        <begin position="185"/>
        <end position="214"/>
    </location>
</feature>
<dbReference type="EMBL" id="RCHS01003687">
    <property type="protein sequence ID" value="RMX40122.1"/>
    <property type="molecule type" value="Genomic_DNA"/>
</dbReference>
<dbReference type="InterPro" id="IPR036869">
    <property type="entry name" value="J_dom_sf"/>
</dbReference>
<evidence type="ECO:0000313" key="4">
    <source>
        <dbReference type="EMBL" id="RMX40122.1"/>
    </source>
</evidence>
<feature type="region of interest" description="Disordered" evidence="1">
    <location>
        <begin position="510"/>
        <end position="585"/>
    </location>
</feature>
<feature type="compositionally biased region" description="Polar residues" evidence="1">
    <location>
        <begin position="185"/>
        <end position="203"/>
    </location>
</feature>
<gene>
    <name evidence="4" type="ORF">pdam_00002284</name>
</gene>
<name>A0A3M6TFE1_POCDA</name>
<feature type="compositionally biased region" description="Basic residues" evidence="1">
    <location>
        <begin position="960"/>
        <end position="970"/>
    </location>
</feature>
<feature type="region of interest" description="Disordered" evidence="1">
    <location>
        <begin position="423"/>
        <end position="477"/>
    </location>
</feature>
<feature type="compositionally biased region" description="Basic residues" evidence="1">
    <location>
        <begin position="548"/>
        <end position="563"/>
    </location>
</feature>
<dbReference type="InterPro" id="IPR032843">
    <property type="entry name" value="Jiv"/>
</dbReference>
<reference evidence="4 5" key="1">
    <citation type="journal article" date="2018" name="Sci. Rep.">
        <title>Comparative analysis of the Pocillopora damicornis genome highlights role of immune system in coral evolution.</title>
        <authorList>
            <person name="Cunning R."/>
            <person name="Bay R.A."/>
            <person name="Gillette P."/>
            <person name="Baker A.C."/>
            <person name="Traylor-Knowles N."/>
        </authorList>
    </citation>
    <scope>NUCLEOTIDE SEQUENCE [LARGE SCALE GENOMIC DNA]</scope>
    <source>
        <strain evidence="4">RSMAS</strain>
        <tissue evidence="4">Whole animal</tissue>
    </source>
</reference>
<dbReference type="PANTHER" id="PTHR44665:SF1">
    <property type="entry name" value="DNAJ HOMOLOG SUBFAMILY C MEMBER 14"/>
    <property type="match status" value="1"/>
</dbReference>
<feature type="compositionally biased region" description="Basic and acidic residues" evidence="1">
    <location>
        <begin position="205"/>
        <end position="214"/>
    </location>
</feature>
<evidence type="ECO:0000256" key="1">
    <source>
        <dbReference type="SAM" id="MobiDB-lite"/>
    </source>
</evidence>
<feature type="compositionally biased region" description="Low complexity" evidence="1">
    <location>
        <begin position="438"/>
        <end position="454"/>
    </location>
</feature>
<evidence type="ECO:0000259" key="3">
    <source>
        <dbReference type="PROSITE" id="PS50076"/>
    </source>
</evidence>
<dbReference type="Gene3D" id="1.10.287.110">
    <property type="entry name" value="DnaJ domain"/>
    <property type="match status" value="1"/>
</dbReference>
<feature type="compositionally biased region" description="Basic and acidic residues" evidence="1">
    <location>
        <begin position="464"/>
        <end position="476"/>
    </location>
</feature>
<dbReference type="PROSITE" id="PS50076">
    <property type="entry name" value="DNAJ_2"/>
    <property type="match status" value="1"/>
</dbReference>
<dbReference type="AlphaFoldDB" id="A0A3M6TFE1"/>
<feature type="region of interest" description="Disordered" evidence="1">
    <location>
        <begin position="947"/>
        <end position="970"/>
    </location>
</feature>
<feature type="compositionally biased region" description="Basic and acidic residues" evidence="1">
    <location>
        <begin position="564"/>
        <end position="585"/>
    </location>
</feature>
<evidence type="ECO:0000313" key="5">
    <source>
        <dbReference type="Proteomes" id="UP000275408"/>
    </source>
</evidence>
<feature type="compositionally biased region" description="Basic and acidic residues" evidence="1">
    <location>
        <begin position="510"/>
        <end position="521"/>
    </location>
</feature>
<dbReference type="PRINTS" id="PR00625">
    <property type="entry name" value="JDOMAIN"/>
</dbReference>
<feature type="domain" description="J" evidence="3">
    <location>
        <begin position="714"/>
        <end position="778"/>
    </location>
</feature>
<dbReference type="Proteomes" id="UP000275408">
    <property type="component" value="Unassembled WGS sequence"/>
</dbReference>
<feature type="compositionally biased region" description="Basic and acidic residues" evidence="1">
    <location>
        <begin position="534"/>
        <end position="547"/>
    </location>
</feature>
<organism evidence="4 5">
    <name type="scientific">Pocillopora damicornis</name>
    <name type="common">Cauliflower coral</name>
    <name type="synonym">Millepora damicornis</name>
    <dbReference type="NCBI Taxonomy" id="46731"/>
    <lineage>
        <taxon>Eukaryota</taxon>
        <taxon>Metazoa</taxon>
        <taxon>Cnidaria</taxon>
        <taxon>Anthozoa</taxon>
        <taxon>Hexacorallia</taxon>
        <taxon>Scleractinia</taxon>
        <taxon>Astrocoeniina</taxon>
        <taxon>Pocilloporidae</taxon>
        <taxon>Pocillopora</taxon>
    </lineage>
</organism>
<evidence type="ECO:0000256" key="2">
    <source>
        <dbReference type="SAM" id="Phobius"/>
    </source>
</evidence>
<comment type="caution">
    <text evidence="4">The sequence shown here is derived from an EMBL/GenBank/DDBJ whole genome shotgun (WGS) entry which is preliminary data.</text>
</comment>
<dbReference type="InterPro" id="IPR052317">
    <property type="entry name" value="Viral_replicn-host_int_reg"/>
</dbReference>
<dbReference type="InterPro" id="IPR018253">
    <property type="entry name" value="DnaJ_domain_CS"/>
</dbReference>